<reference evidence="3 4" key="1">
    <citation type="submission" date="2019-08" db="EMBL/GenBank/DDBJ databases">
        <title>Phlebobacter frassis gen. nov. sp. nov., a new member of family Sphingobacteriaceae isolated from sand fly rearing media.</title>
        <authorList>
            <person name="Kakumanu M.L."/>
            <person name="Marayati B.F."/>
            <person name="Wada-Katsumata A."/>
            <person name="Wasserberg G."/>
            <person name="Schal C."/>
            <person name="Apperson C.S."/>
            <person name="Ponnusamy L."/>
        </authorList>
    </citation>
    <scope>NUCLEOTIDE SEQUENCE [LARGE SCALE GENOMIC DNA]</scope>
    <source>
        <strain evidence="3 4">SSI9</strain>
    </source>
</reference>
<dbReference type="InterPro" id="IPR053155">
    <property type="entry name" value="F-pilin_assembly_TraC"/>
</dbReference>
<evidence type="ECO:0000313" key="4">
    <source>
        <dbReference type="Proteomes" id="UP000322362"/>
    </source>
</evidence>
<dbReference type="Proteomes" id="UP000322362">
    <property type="component" value="Unassembled WGS sequence"/>
</dbReference>
<dbReference type="NCBIfam" id="TIGR03783">
    <property type="entry name" value="Bac_Flav_CT_G"/>
    <property type="match status" value="1"/>
</dbReference>
<dbReference type="Gene3D" id="1.10.8.730">
    <property type="match status" value="1"/>
</dbReference>
<dbReference type="AlphaFoldDB" id="A0A5D4HAF6"/>
<comment type="caution">
    <text evidence="3">The sequence shown here is derived from an EMBL/GenBank/DDBJ whole genome shotgun (WGS) entry which is preliminary data.</text>
</comment>
<dbReference type="InterPro" id="IPR027417">
    <property type="entry name" value="P-loop_NTPase"/>
</dbReference>
<evidence type="ECO:0000259" key="2">
    <source>
        <dbReference type="Pfam" id="PF19044"/>
    </source>
</evidence>
<name>A0A5D4HAF6_9SPHI</name>
<dbReference type="PANTHER" id="PTHR38467">
    <property type="match status" value="1"/>
</dbReference>
<evidence type="ECO:0000313" key="3">
    <source>
        <dbReference type="EMBL" id="TYR37638.1"/>
    </source>
</evidence>
<dbReference type="InterPro" id="IPR022509">
    <property type="entry name" value="Conjugation_ATPase_TraG"/>
</dbReference>
<dbReference type="PANTHER" id="PTHR38467:SF1">
    <property type="entry name" value="CONJUGATIVE TRANSFER: ASSEMBLY"/>
    <property type="match status" value="1"/>
</dbReference>
<proteinExistence type="predicted"/>
<dbReference type="InterPro" id="IPR043964">
    <property type="entry name" value="P-loop_TraG"/>
</dbReference>
<dbReference type="Pfam" id="PF19044">
    <property type="entry name" value="P-loop_TraG"/>
    <property type="match status" value="1"/>
</dbReference>
<dbReference type="InterPro" id="IPR024451">
    <property type="entry name" value="TraG_N_Bacteroidetes"/>
</dbReference>
<sequence length="837" mass="96052">MVLAGVVLAAVILQSKTPSQSGTNLEDMLPIWKVENDCVLSKKGDVTLAFKLTLPEIFTLSREEYDALHHIWLKAIKVLPTGTIMHKQDWFVKAKYQADFEGEANFLKRSELYFHERPYLAHECYLMLTLKAQDRKPQSSATSTLLRKGILPQRVNDEKYLRKLLDSVGQFRSILSDSSFITLEQLKEEELIGTKEKRGFIEKYIGLADQNESIQQKDIVFKPDMTIGKSHVEMYSMSDVEDMPTTCSPTQHFDKYSTDKTKFAVGFATPVGHLLPVNHIYNQYMVVEDTSKTLKKMEAKQRRLQSLATYSRENAISMEATQDFLNEAISESRTPIKAHFNLICWTDSKDELNDIRNQTASALAKMDIVPHLETSGAPQLWWAGIPGNAAEIPENECFETFAEQAACFLNMETTYRSSKSPFGIRLGDRLSGLPLHVDISDEPMKGIITNRNKLVAGSSGSGKSMFMNHLLHSYVLQNAHCVVIDVGHSYTGLCELLGGYYFTYSEDNPIKFNPFFLAEGEILDTEKKESIKTLLVALWKQNDETFRRSEYVAISNALQSYYKFLQVYKEIFACFDTFYEFLQREFVKELKEDNVKDRDFDMNNFLYVLRPFYKGGEFDYLLNAKENLDMLNQRFVVIELDNIKDHPILFPIVTLITMSLFISKMRKLKGVRKVIVIEEAWKAIAQGGMAEFMKYLYKTVRKHFGEAITVTQEIDDIIGNPVVRDAIINNADCKIILDMKKFQNKFDGIQQALGMTDKGRDLVLSINRANDPNYRYREVYIELGNQLMTVYRYEPSPLEYYAYSTEQTEKVKVQEYAKKYGSILKGLVALTSELKEN</sequence>
<feature type="domain" description="TraG N-terminal Bacteroidetes" evidence="1">
    <location>
        <begin position="23"/>
        <end position="69"/>
    </location>
</feature>
<evidence type="ECO:0000259" key="1">
    <source>
        <dbReference type="Pfam" id="PF12991"/>
    </source>
</evidence>
<accession>A0A5D4HAF6</accession>
<dbReference type="SUPFAM" id="SSF52540">
    <property type="entry name" value="P-loop containing nucleoside triphosphate hydrolases"/>
    <property type="match status" value="1"/>
</dbReference>
<protein>
    <submittedName>
        <fullName evidence="3">TraG family conjugative transposon ATPase</fullName>
    </submittedName>
</protein>
<dbReference type="EMBL" id="VTAV01000002">
    <property type="protein sequence ID" value="TYR37638.1"/>
    <property type="molecule type" value="Genomic_DNA"/>
</dbReference>
<keyword evidence="4" id="KW-1185">Reference proteome</keyword>
<gene>
    <name evidence="3" type="primary">traG</name>
    <name evidence="3" type="ORF">FXV77_05255</name>
</gene>
<dbReference type="Pfam" id="PF12991">
    <property type="entry name" value="DUF3875"/>
    <property type="match status" value="1"/>
</dbReference>
<feature type="domain" description="TraG P-loop" evidence="2">
    <location>
        <begin position="423"/>
        <end position="833"/>
    </location>
</feature>
<organism evidence="3 4">
    <name type="scientific">Sphingobacterium phlebotomi</name>
    <dbReference type="NCBI Taxonomy" id="2605433"/>
    <lineage>
        <taxon>Bacteria</taxon>
        <taxon>Pseudomonadati</taxon>
        <taxon>Bacteroidota</taxon>
        <taxon>Sphingobacteriia</taxon>
        <taxon>Sphingobacteriales</taxon>
        <taxon>Sphingobacteriaceae</taxon>
        <taxon>Sphingobacterium</taxon>
    </lineage>
</organism>
<dbReference type="Gene3D" id="3.40.50.300">
    <property type="entry name" value="P-loop containing nucleotide triphosphate hydrolases"/>
    <property type="match status" value="1"/>
</dbReference>